<organism evidence="1 2">
    <name type="scientific">Pichia inconspicua</name>
    <dbReference type="NCBI Taxonomy" id="52247"/>
    <lineage>
        <taxon>Eukaryota</taxon>
        <taxon>Fungi</taxon>
        <taxon>Dikarya</taxon>
        <taxon>Ascomycota</taxon>
        <taxon>Saccharomycotina</taxon>
        <taxon>Pichiomycetes</taxon>
        <taxon>Pichiales</taxon>
        <taxon>Pichiaceae</taxon>
        <taxon>Pichia</taxon>
    </lineage>
</organism>
<dbReference type="Proteomes" id="UP000307173">
    <property type="component" value="Unassembled WGS sequence"/>
</dbReference>
<evidence type="ECO:0000313" key="1">
    <source>
        <dbReference type="EMBL" id="TID29471.1"/>
    </source>
</evidence>
<dbReference type="PANTHER" id="PTHR28110:SF1">
    <property type="entry name" value="TRANSMEMBRANE PROTEIN"/>
    <property type="match status" value="1"/>
</dbReference>
<evidence type="ECO:0000313" key="2">
    <source>
        <dbReference type="Proteomes" id="UP000307173"/>
    </source>
</evidence>
<dbReference type="EMBL" id="SELW01000308">
    <property type="protein sequence ID" value="TID29471.1"/>
    <property type="molecule type" value="Genomic_DNA"/>
</dbReference>
<accession>A0A4T0X2D9</accession>
<proteinExistence type="predicted"/>
<name>A0A4T0X2D9_9ASCO</name>
<evidence type="ECO:0008006" key="3">
    <source>
        <dbReference type="Google" id="ProtNLM"/>
    </source>
</evidence>
<dbReference type="GO" id="GO:0005737">
    <property type="term" value="C:cytoplasm"/>
    <property type="evidence" value="ECO:0007669"/>
    <property type="project" value="TreeGrafter"/>
</dbReference>
<keyword evidence="2" id="KW-1185">Reference proteome</keyword>
<dbReference type="AlphaFoldDB" id="A0A4T0X2D9"/>
<reference evidence="1 2" key="1">
    <citation type="journal article" date="2019" name="Front. Genet.">
        <title>Whole-Genome Sequencing of the Opportunistic Yeast Pathogen Candida inconspicua Uncovers Its Hybrid Origin.</title>
        <authorList>
            <person name="Mixao V."/>
            <person name="Hansen A.P."/>
            <person name="Saus E."/>
            <person name="Boekhout T."/>
            <person name="Lass-Florl C."/>
            <person name="Gabaldon T."/>
        </authorList>
    </citation>
    <scope>NUCLEOTIDE SEQUENCE [LARGE SCALE GENOMIC DNA]</scope>
    <source>
        <strain evidence="1 2">CBS 180</strain>
    </source>
</reference>
<comment type="caution">
    <text evidence="1">The sequence shown here is derived from an EMBL/GenBank/DDBJ whole genome shotgun (WGS) entry which is preliminary data.</text>
</comment>
<dbReference type="InterPro" id="IPR055323">
    <property type="entry name" value="C57A10.07/YOR238W"/>
</dbReference>
<sequence length="313" mass="36405">MTIGNTEKKLQTEKDYNEGWITDYPQIENLIILPCHSVYAPELNREISDLSNNDRFSKVLDANNWLMASFQKESEDQVSFVKHIEMSLLELHENIGDSVLVVTGGYTKPEIEKSESAGYIEVAKSVEFLKNPYFRIGTNILIEEYARDSYENVLYSICTFYKKFNKFPKKITVVGYGFKKERFVDSHLATLGYKDESGEHVKYVSVGPFYPDKPESMSESDYEEKKQLFWSSLRKSEKTNALDLFKLNPFGSKGSKLHEKKEVRDPWNKHVGVSKFYNDNVILNTLIEIDDLELNDAMRIYRTKIEPEFPLYK</sequence>
<protein>
    <recommendedName>
        <fullName evidence="3">DUF218 domain-containing protein</fullName>
    </recommendedName>
</protein>
<gene>
    <name evidence="1" type="ORF">CANINC_001951</name>
</gene>
<dbReference type="PANTHER" id="PTHR28110">
    <property type="entry name" value="TRANSMEMBRANE PROTEIN"/>
    <property type="match status" value="1"/>
</dbReference>
<dbReference type="OrthoDB" id="4347at2759"/>